<keyword evidence="6" id="KW-0539">Nucleus</keyword>
<evidence type="ECO:0000256" key="7">
    <source>
        <dbReference type="PROSITE-ProRule" id="PRU00042"/>
    </source>
</evidence>
<accession>A0ABR4H1S5</accession>
<dbReference type="InterPro" id="IPR051059">
    <property type="entry name" value="VerF-like"/>
</dbReference>
<dbReference type="PROSITE" id="PS50157">
    <property type="entry name" value="ZINC_FINGER_C2H2_2"/>
    <property type="match status" value="2"/>
</dbReference>
<dbReference type="PANTHER" id="PTHR40626">
    <property type="entry name" value="MIP31509P"/>
    <property type="match status" value="1"/>
</dbReference>
<feature type="domain" description="C2H2-type" evidence="9">
    <location>
        <begin position="40"/>
        <end position="72"/>
    </location>
</feature>
<keyword evidence="3" id="KW-0677">Repeat</keyword>
<dbReference type="EMBL" id="JBFXLT010000090">
    <property type="protein sequence ID" value="KAL2809387.1"/>
    <property type="molecule type" value="Genomic_DNA"/>
</dbReference>
<organism evidence="10 11">
    <name type="scientific">Aspergillus granulosus</name>
    <dbReference type="NCBI Taxonomy" id="176169"/>
    <lineage>
        <taxon>Eukaryota</taxon>
        <taxon>Fungi</taxon>
        <taxon>Dikarya</taxon>
        <taxon>Ascomycota</taxon>
        <taxon>Pezizomycotina</taxon>
        <taxon>Eurotiomycetes</taxon>
        <taxon>Eurotiomycetidae</taxon>
        <taxon>Eurotiales</taxon>
        <taxon>Aspergillaceae</taxon>
        <taxon>Aspergillus</taxon>
        <taxon>Aspergillus subgen. Nidulantes</taxon>
    </lineage>
</organism>
<proteinExistence type="predicted"/>
<reference evidence="10 11" key="1">
    <citation type="submission" date="2024-07" db="EMBL/GenBank/DDBJ databases">
        <title>Section-level genome sequencing and comparative genomics of Aspergillus sections Usti and Cavernicolus.</title>
        <authorList>
            <consortium name="Lawrence Berkeley National Laboratory"/>
            <person name="Nybo J.L."/>
            <person name="Vesth T.C."/>
            <person name="Theobald S."/>
            <person name="Frisvad J.C."/>
            <person name="Larsen T.O."/>
            <person name="Kjaerboelling I."/>
            <person name="Rothschild-Mancinelli K."/>
            <person name="Lyhne E.K."/>
            <person name="Kogle M.E."/>
            <person name="Barry K."/>
            <person name="Clum A."/>
            <person name="Na H."/>
            <person name="Ledsgaard L."/>
            <person name="Lin J."/>
            <person name="Lipzen A."/>
            <person name="Kuo A."/>
            <person name="Riley R."/>
            <person name="Mondo S."/>
            <person name="Labutti K."/>
            <person name="Haridas S."/>
            <person name="Pangalinan J."/>
            <person name="Salamov A.A."/>
            <person name="Simmons B.A."/>
            <person name="Magnuson J.K."/>
            <person name="Chen J."/>
            <person name="Drula E."/>
            <person name="Henrissat B."/>
            <person name="Wiebenga A."/>
            <person name="Lubbers R.J."/>
            <person name="Gomes A.C."/>
            <person name="Makela M.R."/>
            <person name="Stajich J."/>
            <person name="Grigoriev I.V."/>
            <person name="Mortensen U.H."/>
            <person name="De Vries R.P."/>
            <person name="Baker S.E."/>
            <person name="Andersen M.R."/>
        </authorList>
    </citation>
    <scope>NUCLEOTIDE SEQUENCE [LARGE SCALE GENOMIC DNA]</scope>
    <source>
        <strain evidence="10 11">CBS 588.65</strain>
    </source>
</reference>
<dbReference type="InterPro" id="IPR013087">
    <property type="entry name" value="Znf_C2H2_type"/>
</dbReference>
<keyword evidence="2" id="KW-0479">Metal-binding</keyword>
<dbReference type="Pfam" id="PF00096">
    <property type="entry name" value="zf-C2H2"/>
    <property type="match status" value="2"/>
</dbReference>
<evidence type="ECO:0000256" key="8">
    <source>
        <dbReference type="SAM" id="MobiDB-lite"/>
    </source>
</evidence>
<dbReference type="Proteomes" id="UP001610334">
    <property type="component" value="Unassembled WGS sequence"/>
</dbReference>
<dbReference type="InterPro" id="IPR036236">
    <property type="entry name" value="Znf_C2H2_sf"/>
</dbReference>
<evidence type="ECO:0000313" key="11">
    <source>
        <dbReference type="Proteomes" id="UP001610334"/>
    </source>
</evidence>
<evidence type="ECO:0000256" key="1">
    <source>
        <dbReference type="ARBA" id="ARBA00004123"/>
    </source>
</evidence>
<evidence type="ECO:0000313" key="10">
    <source>
        <dbReference type="EMBL" id="KAL2809387.1"/>
    </source>
</evidence>
<dbReference type="SMART" id="SM00355">
    <property type="entry name" value="ZnF_C2H2"/>
    <property type="match status" value="2"/>
</dbReference>
<dbReference type="PROSITE" id="PS00028">
    <property type="entry name" value="ZINC_FINGER_C2H2_1"/>
    <property type="match status" value="1"/>
</dbReference>
<dbReference type="SUPFAM" id="SSF57667">
    <property type="entry name" value="beta-beta-alpha zinc fingers"/>
    <property type="match status" value="1"/>
</dbReference>
<evidence type="ECO:0000259" key="9">
    <source>
        <dbReference type="PROSITE" id="PS50157"/>
    </source>
</evidence>
<dbReference type="PANTHER" id="PTHR40626:SF3">
    <property type="entry name" value="TRANSCRIPTION FACTOR WITH C2H2 AND ZN(2)-CYS(6) DNA BINDING DOMAIN (EUROFUNG)-RELATED"/>
    <property type="match status" value="1"/>
</dbReference>
<feature type="region of interest" description="Disordered" evidence="8">
    <location>
        <begin position="88"/>
        <end position="107"/>
    </location>
</feature>
<comment type="caution">
    <text evidence="10">The sequence shown here is derived from an EMBL/GenBank/DDBJ whole genome shotgun (WGS) entry which is preliminary data.</text>
</comment>
<dbReference type="InterPro" id="IPR007219">
    <property type="entry name" value="XnlR_reg_dom"/>
</dbReference>
<evidence type="ECO:0000256" key="4">
    <source>
        <dbReference type="ARBA" id="ARBA00022771"/>
    </source>
</evidence>
<comment type="subcellular location">
    <subcellularLocation>
        <location evidence="1">Nucleus</location>
    </subcellularLocation>
</comment>
<keyword evidence="11" id="KW-1185">Reference proteome</keyword>
<dbReference type="Pfam" id="PF04082">
    <property type="entry name" value="Fungal_trans"/>
    <property type="match status" value="1"/>
</dbReference>
<evidence type="ECO:0000256" key="2">
    <source>
        <dbReference type="ARBA" id="ARBA00022723"/>
    </source>
</evidence>
<sequence length="654" mass="74567">MNTMRRARSRKVQCPFCPTTFTRTEHLQRHLGSHGVGKAVTCPECGKEFMRKDVLKRHLAKCQLKLKTRTDPPDSPEPDRQQEIEQAAPQGHLKQSEAGATEPTQYMLPSTPSADTWGEINFEDIRFLFDPTYPELQREDCSKQIMPSAFGVPCINIDPADTFNFLARIANKETASLRGRYHCSLSDRQWAELEASGSPADAPGVDSIDTYPPPSYQIVQQIKIVSQQSKITHTWSPQLERDCTRFFSPGNLEKFTLIYWTAWHPHYPVIHKPTFSIAAAPVHLTAAMSIIGACFSPNENDRQNAKLWLNSVEEMVFTSPYFGDISLQDLALINIRDIVQLLQAAYCVSSFQISEGSKVSQQRIRRQRFGSIVSLARDLNLFSIVHDRNINSLCGRDFCWESFVATEECIRTMLFIYIHDIGFSIFSNLPQRTRIQEMALDMACPEACFQAQSASECFSAIKTWTSHPLWKCGKRLRDIVEVILCMDLNQEMQAYITHLGVLNLCIVCHALVSEALQLNALLSINIPLQPIRRAIHNWKAAWNQRYVIQDNFGLPKEEDRIVARPGDAWRRVGFFQNAAEYWLLVHILIDRIEEQQWTRQDRVTSDAPDCSDMAGTSVAISTTRPYTPSRCDSPTMVDLKHLIMEHHRRFGADI</sequence>
<evidence type="ECO:0000256" key="6">
    <source>
        <dbReference type="ARBA" id="ARBA00023242"/>
    </source>
</evidence>
<keyword evidence="5" id="KW-0862">Zinc</keyword>
<evidence type="ECO:0000256" key="3">
    <source>
        <dbReference type="ARBA" id="ARBA00022737"/>
    </source>
</evidence>
<keyword evidence="4 7" id="KW-0863">Zinc-finger</keyword>
<name>A0ABR4H1S5_9EURO</name>
<gene>
    <name evidence="10" type="ORF">BJX63DRAFT_423902</name>
</gene>
<protein>
    <recommendedName>
        <fullName evidence="9">C2H2-type domain-containing protein</fullName>
    </recommendedName>
</protein>
<feature type="domain" description="C2H2-type" evidence="9">
    <location>
        <begin position="12"/>
        <end position="39"/>
    </location>
</feature>
<dbReference type="Gene3D" id="3.30.160.60">
    <property type="entry name" value="Classic Zinc Finger"/>
    <property type="match status" value="1"/>
</dbReference>
<evidence type="ECO:0000256" key="5">
    <source>
        <dbReference type="ARBA" id="ARBA00022833"/>
    </source>
</evidence>
<dbReference type="CDD" id="cd12148">
    <property type="entry name" value="fungal_TF_MHR"/>
    <property type="match status" value="1"/>
</dbReference>